<dbReference type="RefSeq" id="WP_147026961.1">
    <property type="nucleotide sequence ID" value="NZ_BJZU01000068.1"/>
</dbReference>
<reference evidence="2" key="4">
    <citation type="submission" date="2023-01" db="EMBL/GenBank/DDBJ databases">
        <title>Draft genome sequence of Methylobacterium oxalidis strain NBRC 107715.</title>
        <authorList>
            <person name="Sun Q."/>
            <person name="Mori K."/>
        </authorList>
    </citation>
    <scope>NUCLEOTIDE SEQUENCE</scope>
    <source>
        <strain evidence="2">NBRC 107715</strain>
    </source>
</reference>
<sequence>MRVIETPDGRYIVLLGRLWRRHRPDLEPVSRDRSLRALMEARRALRAGRRARDPEALAEARTAIEAAKRDLGERGPAWWTDGAPDLDRRLIAATPYAAWYATLPPSEKSEPAPR</sequence>
<reference evidence="2" key="1">
    <citation type="journal article" date="2014" name="Int. J. Syst. Evol. Microbiol.">
        <title>Complete genome of a new Firmicutes species belonging to the dominant human colonic microbiota ('Ruminococcus bicirculans') reveals two chromosomes and a selective capacity to utilize plant glucans.</title>
        <authorList>
            <consortium name="NISC Comparative Sequencing Program"/>
            <person name="Wegmann U."/>
            <person name="Louis P."/>
            <person name="Goesmann A."/>
            <person name="Henrissat B."/>
            <person name="Duncan S.H."/>
            <person name="Flint H.J."/>
        </authorList>
    </citation>
    <scope>NUCLEOTIDE SEQUENCE</scope>
    <source>
        <strain evidence="2">NBRC 107715</strain>
    </source>
</reference>
<evidence type="ECO:0000313" key="1">
    <source>
        <dbReference type="EMBL" id="GEP05387.1"/>
    </source>
</evidence>
<dbReference type="EMBL" id="BJZU01000068">
    <property type="protein sequence ID" value="GEP05387.1"/>
    <property type="molecule type" value="Genomic_DNA"/>
</dbReference>
<reference evidence="4" key="2">
    <citation type="journal article" date="2019" name="Int. J. Syst. Evol. Microbiol.">
        <title>The Global Catalogue of Microorganisms (GCM) 10K type strain sequencing project: providing services to taxonomists for standard genome sequencing and annotation.</title>
        <authorList>
            <consortium name="The Broad Institute Genomics Platform"/>
            <consortium name="The Broad Institute Genome Sequencing Center for Infectious Disease"/>
            <person name="Wu L."/>
            <person name="Ma J."/>
        </authorList>
    </citation>
    <scope>NUCLEOTIDE SEQUENCE [LARGE SCALE GENOMIC DNA]</scope>
    <source>
        <strain evidence="4">NBRC 107715</strain>
    </source>
</reference>
<comment type="caution">
    <text evidence="1">The sequence shown here is derived from an EMBL/GenBank/DDBJ whole genome shotgun (WGS) entry which is preliminary data.</text>
</comment>
<dbReference type="OrthoDB" id="34459at2"/>
<protein>
    <submittedName>
        <fullName evidence="1">Uncharacterized protein</fullName>
    </submittedName>
</protein>
<keyword evidence="4" id="KW-1185">Reference proteome</keyword>
<dbReference type="Proteomes" id="UP001156856">
    <property type="component" value="Unassembled WGS sequence"/>
</dbReference>
<name>A0A512J5Y3_9HYPH</name>
<evidence type="ECO:0000313" key="4">
    <source>
        <dbReference type="Proteomes" id="UP001156856"/>
    </source>
</evidence>
<gene>
    <name evidence="2" type="ORF">GCM10007888_46590</name>
    <name evidence="1" type="ORF">MOX02_34250</name>
</gene>
<proteinExistence type="predicted"/>
<evidence type="ECO:0000313" key="2">
    <source>
        <dbReference type="EMBL" id="GLS66277.1"/>
    </source>
</evidence>
<dbReference type="AlphaFoldDB" id="A0A512J5Y3"/>
<dbReference type="Proteomes" id="UP000321960">
    <property type="component" value="Unassembled WGS sequence"/>
</dbReference>
<accession>A0A512J5Y3</accession>
<organism evidence="1 3">
    <name type="scientific">Methylobacterium oxalidis</name>
    <dbReference type="NCBI Taxonomy" id="944322"/>
    <lineage>
        <taxon>Bacteria</taxon>
        <taxon>Pseudomonadati</taxon>
        <taxon>Pseudomonadota</taxon>
        <taxon>Alphaproteobacteria</taxon>
        <taxon>Hyphomicrobiales</taxon>
        <taxon>Methylobacteriaceae</taxon>
        <taxon>Methylobacterium</taxon>
    </lineage>
</organism>
<reference evidence="1 3" key="3">
    <citation type="submission" date="2019-07" db="EMBL/GenBank/DDBJ databases">
        <title>Whole genome shotgun sequence of Methylobacterium oxalidis NBRC 107715.</title>
        <authorList>
            <person name="Hosoyama A."/>
            <person name="Uohara A."/>
            <person name="Ohji S."/>
            <person name="Ichikawa N."/>
        </authorList>
    </citation>
    <scope>NUCLEOTIDE SEQUENCE [LARGE SCALE GENOMIC DNA]</scope>
    <source>
        <strain evidence="1 3">NBRC 107715</strain>
    </source>
</reference>
<dbReference type="EMBL" id="BSPK01000101">
    <property type="protein sequence ID" value="GLS66277.1"/>
    <property type="molecule type" value="Genomic_DNA"/>
</dbReference>
<evidence type="ECO:0000313" key="3">
    <source>
        <dbReference type="Proteomes" id="UP000321960"/>
    </source>
</evidence>